<evidence type="ECO:0000256" key="1">
    <source>
        <dbReference type="SAM" id="Phobius"/>
    </source>
</evidence>
<protein>
    <submittedName>
        <fullName evidence="2">Uncharacterized protein</fullName>
    </submittedName>
</protein>
<proteinExistence type="predicted"/>
<dbReference type="KEGG" id="nsg:H3L94_01390"/>
<evidence type="ECO:0000313" key="2">
    <source>
        <dbReference type="EMBL" id="QMT40743.1"/>
    </source>
</evidence>
<keyword evidence="1" id="KW-0472">Membrane</keyword>
<evidence type="ECO:0000313" key="3">
    <source>
        <dbReference type="Proteomes" id="UP000514752"/>
    </source>
</evidence>
<dbReference type="RefSeq" id="WP_182122361.1">
    <property type="nucleotide sequence ID" value="NZ_CP059567.1"/>
</dbReference>
<keyword evidence="1" id="KW-1133">Transmembrane helix</keyword>
<organism evidence="2 3">
    <name type="scientific">Neisseria shayeganii</name>
    <dbReference type="NCBI Taxonomy" id="607712"/>
    <lineage>
        <taxon>Bacteria</taxon>
        <taxon>Pseudomonadati</taxon>
        <taxon>Pseudomonadota</taxon>
        <taxon>Betaproteobacteria</taxon>
        <taxon>Neisseriales</taxon>
        <taxon>Neisseriaceae</taxon>
        <taxon>Neisseria</taxon>
    </lineage>
</organism>
<keyword evidence="1" id="KW-0812">Transmembrane</keyword>
<feature type="transmembrane region" description="Helical" evidence="1">
    <location>
        <begin position="49"/>
        <end position="68"/>
    </location>
</feature>
<accession>A0A7D7N689</accession>
<sequence>MDQDSINEEFSVAVFSNKAFVILSLVFLLLMTLVFTAVWYWGLTGIHPAKALAACVVLIWVMLSSEIYSRRLHFLPSGLVVKDIHDGRLISEIKIESYHSYFFVLKKIGWIIRIYDGSKHHFFFVTAKSFLQWEEVEEETLDRLNNFLKNHYPLNNIFVDRFIFFLTYVFYPLLTVFLIFATQKIAYWIKY</sequence>
<dbReference type="EMBL" id="CP059567">
    <property type="protein sequence ID" value="QMT40743.1"/>
    <property type="molecule type" value="Genomic_DNA"/>
</dbReference>
<dbReference type="Proteomes" id="UP000514752">
    <property type="component" value="Chromosome"/>
</dbReference>
<dbReference type="AlphaFoldDB" id="A0A7D7N689"/>
<feature type="transmembrane region" description="Helical" evidence="1">
    <location>
        <begin position="162"/>
        <end position="181"/>
    </location>
</feature>
<name>A0A7D7N689_9NEIS</name>
<feature type="transmembrane region" description="Helical" evidence="1">
    <location>
        <begin position="20"/>
        <end position="42"/>
    </location>
</feature>
<reference evidence="2 3" key="1">
    <citation type="submission" date="2020-07" db="EMBL/GenBank/DDBJ databases">
        <title>Genomic diversity of species in the Neisseriaceae family.</title>
        <authorList>
            <person name="Vincent A.T."/>
            <person name="Bernet E."/>
            <person name="Veyrier F.J."/>
        </authorList>
    </citation>
    <scope>NUCLEOTIDE SEQUENCE [LARGE SCALE GENOMIC DNA]</scope>
    <source>
        <strain evidence="2 3">DSM 22244</strain>
    </source>
</reference>
<gene>
    <name evidence="2" type="ORF">H3L94_01390</name>
</gene>